<evidence type="ECO:0000313" key="2">
    <source>
        <dbReference type="EMBL" id="SDQ39453.1"/>
    </source>
</evidence>
<evidence type="ECO:0008006" key="4">
    <source>
        <dbReference type="Google" id="ProtNLM"/>
    </source>
</evidence>
<protein>
    <recommendedName>
        <fullName evidence="4">Cupin domain-containing protein</fullName>
    </recommendedName>
</protein>
<dbReference type="Proteomes" id="UP000199289">
    <property type="component" value="Unassembled WGS sequence"/>
</dbReference>
<sequence>MLAPRFSSVVSAASRLIRVPPDRERTSYTTADYEDADSVGGGLCSLRDELDCESLGFSVLKADPGWVGKEHDHADEGHEEVYFLVEGEASLTVDGVEGTSTSNRISSGDGEEIRMEAGDAVRVSPDATRQSENGPFESTFVLAGAP</sequence>
<dbReference type="InterPro" id="IPR014710">
    <property type="entry name" value="RmlC-like_jellyroll"/>
</dbReference>
<name>A0A1H1AI60_9EURY</name>
<evidence type="ECO:0000313" key="3">
    <source>
        <dbReference type="Proteomes" id="UP000199289"/>
    </source>
</evidence>
<dbReference type="EMBL" id="FNKQ01000002">
    <property type="protein sequence ID" value="SDQ39453.1"/>
    <property type="molecule type" value="Genomic_DNA"/>
</dbReference>
<reference evidence="3" key="1">
    <citation type="submission" date="2016-10" db="EMBL/GenBank/DDBJ databases">
        <authorList>
            <person name="Varghese N."/>
            <person name="Submissions S."/>
        </authorList>
    </citation>
    <scope>NUCLEOTIDE SEQUENCE [LARGE SCALE GENOMIC DNA]</scope>
    <source>
        <strain evidence="3">CGMCC 1.12397</strain>
    </source>
</reference>
<accession>A0A1H1AI60</accession>
<gene>
    <name evidence="2" type="ORF">SAMN05216278_1351</name>
</gene>
<organism evidence="2 3">
    <name type="scientific">Halopelagius longus</name>
    <dbReference type="NCBI Taxonomy" id="1236180"/>
    <lineage>
        <taxon>Archaea</taxon>
        <taxon>Methanobacteriati</taxon>
        <taxon>Methanobacteriota</taxon>
        <taxon>Stenosarchaea group</taxon>
        <taxon>Halobacteria</taxon>
        <taxon>Halobacteriales</taxon>
        <taxon>Haloferacaceae</taxon>
    </lineage>
</organism>
<evidence type="ECO:0000256" key="1">
    <source>
        <dbReference type="SAM" id="MobiDB-lite"/>
    </source>
</evidence>
<dbReference type="AlphaFoldDB" id="A0A1H1AI60"/>
<dbReference type="SUPFAM" id="SSF51182">
    <property type="entry name" value="RmlC-like cupins"/>
    <property type="match status" value="1"/>
</dbReference>
<proteinExistence type="predicted"/>
<dbReference type="Gene3D" id="2.60.120.10">
    <property type="entry name" value="Jelly Rolls"/>
    <property type="match status" value="1"/>
</dbReference>
<feature type="region of interest" description="Disordered" evidence="1">
    <location>
        <begin position="123"/>
        <end position="146"/>
    </location>
</feature>
<dbReference type="InterPro" id="IPR011051">
    <property type="entry name" value="RmlC_Cupin_sf"/>
</dbReference>